<protein>
    <submittedName>
        <fullName evidence="1">Uncharacterized protein</fullName>
    </submittedName>
</protein>
<dbReference type="AlphaFoldDB" id="A0A7W6MGW0"/>
<sequence>MRYRHIEIVRERQCLLGVHDAQRRPSFLGLYGDFDQRSLAFISATTYPCLFEIRLLPGRSLAA</sequence>
<dbReference type="EMBL" id="JACIFV010000007">
    <property type="protein sequence ID" value="MBB4192401.1"/>
    <property type="molecule type" value="Genomic_DNA"/>
</dbReference>
<gene>
    <name evidence="1" type="ORF">GGD53_002558</name>
</gene>
<keyword evidence="2" id="KW-1185">Reference proteome</keyword>
<organism evidence="1 2">
    <name type="scientific">Rhizobium aethiopicum</name>
    <dbReference type="NCBI Taxonomy" id="1138170"/>
    <lineage>
        <taxon>Bacteria</taxon>
        <taxon>Pseudomonadati</taxon>
        <taxon>Pseudomonadota</taxon>
        <taxon>Alphaproteobacteria</taxon>
        <taxon>Hyphomicrobiales</taxon>
        <taxon>Rhizobiaceae</taxon>
        <taxon>Rhizobium/Agrobacterium group</taxon>
        <taxon>Rhizobium</taxon>
    </lineage>
</organism>
<evidence type="ECO:0000313" key="2">
    <source>
        <dbReference type="Proteomes" id="UP000524492"/>
    </source>
</evidence>
<name>A0A7W6MGW0_9HYPH</name>
<proteinExistence type="predicted"/>
<accession>A0A7W6MGW0</accession>
<dbReference type="Proteomes" id="UP000524492">
    <property type="component" value="Unassembled WGS sequence"/>
</dbReference>
<comment type="caution">
    <text evidence="1">The sequence shown here is derived from an EMBL/GenBank/DDBJ whole genome shotgun (WGS) entry which is preliminary data.</text>
</comment>
<reference evidence="1 2" key="1">
    <citation type="submission" date="2020-08" db="EMBL/GenBank/DDBJ databases">
        <title>Genomic Encyclopedia of Type Strains, Phase IV (KMG-V): Genome sequencing to study the core and pangenomes of soil and plant-associated prokaryotes.</title>
        <authorList>
            <person name="Whitman W."/>
        </authorList>
    </citation>
    <scope>NUCLEOTIDE SEQUENCE [LARGE SCALE GENOMIC DNA]</scope>
    <source>
        <strain evidence="1 2">SEMIA 4074</strain>
    </source>
</reference>
<evidence type="ECO:0000313" key="1">
    <source>
        <dbReference type="EMBL" id="MBB4192401.1"/>
    </source>
</evidence>